<dbReference type="RefSeq" id="WP_396569893.1">
    <property type="nucleotide sequence ID" value="NZ_JBITRD010000011.1"/>
</dbReference>
<reference evidence="1 2" key="1">
    <citation type="submission" date="2024-08" db="EMBL/GenBank/DDBJ databases">
        <authorList>
            <person name="Vancuren S.J."/>
            <person name="Allen-Vercoe E."/>
        </authorList>
    </citation>
    <scope>NUCLEOTIDE SEQUENCE [LARGE SCALE GENOMIC DNA]</scope>
    <source>
        <strain evidence="1 2">16-6-I_42_FAA</strain>
    </source>
</reference>
<sequence>MAVRGFFYNATDLNDKEHMYNGQDMNEDKAPFYKEGVAYGHLQVTAPGGTMEVTVDGGTRTGYAYINLHTIHNTAQLTLTLSQASGTLPRIDRIVLRNDETERKPSIYVLEGAFSSNPQAPELVNNDVIQEKSLARVYVAAGAVEITQADITDERPDKTVCGFIGSQFEELDFSQWSAQFNKWFSSEKKAVEKDHAAFIKEYTAMVQQFQTERTAQWDEWFTAKQEQLAGDVAGKLQLQIDGLRTKVHNMAHKVNVAYLLETIQAAVTVTLTNITTGTVQTAAITENGIGFYITEAGDYTLETNMESVMVTPKRLSIDYMDLMHTTTVSLREGTNMAYIGNYMGTYLLKESEV</sequence>
<evidence type="ECO:0008006" key="3">
    <source>
        <dbReference type="Google" id="ProtNLM"/>
    </source>
</evidence>
<dbReference type="Proteomes" id="UP001614216">
    <property type="component" value="Unassembled WGS sequence"/>
</dbReference>
<gene>
    <name evidence="1" type="ORF">ACIF0M_09040</name>
</gene>
<evidence type="ECO:0000313" key="2">
    <source>
        <dbReference type="Proteomes" id="UP001614216"/>
    </source>
</evidence>
<keyword evidence="2" id="KW-1185">Reference proteome</keyword>
<protein>
    <recommendedName>
        <fullName evidence="3">DUF2479 domain-containing protein</fullName>
    </recommendedName>
</protein>
<comment type="caution">
    <text evidence="1">The sequence shown here is derived from an EMBL/GenBank/DDBJ whole genome shotgun (WGS) entry which is preliminary data.</text>
</comment>
<evidence type="ECO:0000313" key="1">
    <source>
        <dbReference type="EMBL" id="MFI7845687.1"/>
    </source>
</evidence>
<proteinExistence type="predicted"/>
<name>A0ABW8AZ72_9FIRM</name>
<dbReference type="EMBL" id="JBITRD010000011">
    <property type="protein sequence ID" value="MFI7845687.1"/>
    <property type="molecule type" value="Genomic_DNA"/>
</dbReference>
<organism evidence="1 2">
    <name type="scientific">Dorea amylophila</name>
    <dbReference type="NCBI Taxonomy" id="2981789"/>
    <lineage>
        <taxon>Bacteria</taxon>
        <taxon>Bacillati</taxon>
        <taxon>Bacillota</taxon>
        <taxon>Clostridia</taxon>
        <taxon>Lachnospirales</taxon>
        <taxon>Lachnospiraceae</taxon>
        <taxon>Dorea</taxon>
    </lineage>
</organism>
<accession>A0ABW8AZ72</accession>